<protein>
    <submittedName>
        <fullName evidence="1">Uncharacterized protein</fullName>
    </submittedName>
</protein>
<dbReference type="AlphaFoldDB" id="A0A9D3P2R3"/>
<reference evidence="1 2" key="1">
    <citation type="submission" date="2021-06" db="EMBL/GenBank/DDBJ databases">
        <title>Chromosome-level genome assembly of the red-tail catfish (Hemibagrus wyckioides).</title>
        <authorList>
            <person name="Shao F."/>
        </authorList>
    </citation>
    <scope>NUCLEOTIDE SEQUENCE [LARGE SCALE GENOMIC DNA]</scope>
    <source>
        <strain evidence="1">EC202008001</strain>
        <tissue evidence="1">Blood</tissue>
    </source>
</reference>
<dbReference type="EMBL" id="JAHKSW010000005">
    <property type="protein sequence ID" value="KAG7332579.1"/>
    <property type="molecule type" value="Genomic_DNA"/>
</dbReference>
<comment type="caution">
    <text evidence="1">The sequence shown here is derived from an EMBL/GenBank/DDBJ whole genome shotgun (WGS) entry which is preliminary data.</text>
</comment>
<evidence type="ECO:0000313" key="1">
    <source>
        <dbReference type="EMBL" id="KAG7332579.1"/>
    </source>
</evidence>
<name>A0A9D3P2R3_9TELE</name>
<keyword evidence="2" id="KW-1185">Reference proteome</keyword>
<dbReference type="Proteomes" id="UP000824219">
    <property type="component" value="Linkage Group LG05"/>
</dbReference>
<accession>A0A9D3P2R3</accession>
<organism evidence="1 2">
    <name type="scientific">Hemibagrus wyckioides</name>
    <dbReference type="NCBI Taxonomy" id="337641"/>
    <lineage>
        <taxon>Eukaryota</taxon>
        <taxon>Metazoa</taxon>
        <taxon>Chordata</taxon>
        <taxon>Craniata</taxon>
        <taxon>Vertebrata</taxon>
        <taxon>Euteleostomi</taxon>
        <taxon>Actinopterygii</taxon>
        <taxon>Neopterygii</taxon>
        <taxon>Teleostei</taxon>
        <taxon>Ostariophysi</taxon>
        <taxon>Siluriformes</taxon>
        <taxon>Bagridae</taxon>
        <taxon>Hemibagrus</taxon>
    </lineage>
</organism>
<proteinExistence type="predicted"/>
<gene>
    <name evidence="1" type="ORF">KOW79_004413</name>
</gene>
<sequence length="72" mass="7959">MAQWCSTPDASDHIIGADNDPQRQATLYGNQAAGFELDARFHQWKKLVERVYVVVLVGDIGVLSWRSVASAV</sequence>
<evidence type="ECO:0000313" key="2">
    <source>
        <dbReference type="Proteomes" id="UP000824219"/>
    </source>
</evidence>